<dbReference type="PRINTS" id="PR00111">
    <property type="entry name" value="ABHYDROLASE"/>
</dbReference>
<organism evidence="2 3">
    <name type="scientific">Rhizobium laguerreae</name>
    <dbReference type="NCBI Taxonomy" id="1076926"/>
    <lineage>
        <taxon>Bacteria</taxon>
        <taxon>Pseudomonadati</taxon>
        <taxon>Pseudomonadota</taxon>
        <taxon>Alphaproteobacteria</taxon>
        <taxon>Hyphomicrobiales</taxon>
        <taxon>Rhizobiaceae</taxon>
        <taxon>Rhizobium/Agrobacterium group</taxon>
        <taxon>Rhizobium</taxon>
    </lineage>
</organism>
<dbReference type="PRINTS" id="PR00412">
    <property type="entry name" value="EPOXHYDRLASE"/>
</dbReference>
<dbReference type="InterPro" id="IPR050266">
    <property type="entry name" value="AB_hydrolase_sf"/>
</dbReference>
<proteinExistence type="predicted"/>
<evidence type="ECO:0000313" key="3">
    <source>
        <dbReference type="Proteomes" id="UP000542811"/>
    </source>
</evidence>
<dbReference type="Gene3D" id="3.40.50.1820">
    <property type="entry name" value="alpha/beta hydrolase"/>
    <property type="match status" value="1"/>
</dbReference>
<protein>
    <submittedName>
        <fullName evidence="2">Pimeloyl-ACP methyl ester carboxylesterase</fullName>
    </submittedName>
</protein>
<accession>A0ABR6GM11</accession>
<dbReference type="PROSITE" id="PS51318">
    <property type="entry name" value="TAT"/>
    <property type="match status" value="1"/>
</dbReference>
<dbReference type="PANTHER" id="PTHR43798">
    <property type="entry name" value="MONOACYLGLYCEROL LIPASE"/>
    <property type="match status" value="1"/>
</dbReference>
<dbReference type="InterPro" id="IPR000073">
    <property type="entry name" value="AB_hydrolase_1"/>
</dbReference>
<keyword evidence="3" id="KW-1185">Reference proteome</keyword>
<dbReference type="Pfam" id="PF00561">
    <property type="entry name" value="Abhydrolase_1"/>
    <property type="match status" value="1"/>
</dbReference>
<dbReference type="EMBL" id="JACHXX010000016">
    <property type="protein sequence ID" value="MBB3166382.1"/>
    <property type="molecule type" value="Genomic_DNA"/>
</dbReference>
<dbReference type="RefSeq" id="WP_077980291.1">
    <property type="nucleotide sequence ID" value="NZ_CP088091.1"/>
</dbReference>
<name>A0ABR6GM11_9HYPH</name>
<evidence type="ECO:0000259" key="1">
    <source>
        <dbReference type="Pfam" id="PF00561"/>
    </source>
</evidence>
<dbReference type="Proteomes" id="UP000542811">
    <property type="component" value="Unassembled WGS sequence"/>
</dbReference>
<sequence>MASDNFDLSRRGLLKLSGTALALTATHSNSLAATEGSARLFYTDVGTGTNVMLLHGWACDSHDWSWQLPMLESKYRVVALDLRGHGRSEVMPSGTYTPDDYVADIEALITANFASQKFVVMGHSMGGQIAARLASKRPDLVTAVVSMDGALGFSDEVGAFFMKTADGLKTGDPGIVGPELFKTAYDAATSPAIKRWHTRRLQGTPQHVVRESFGPLFFGEGQIGVGSASEEFCRTLGVPFYHLCRDQSQADRMSTWFTSRKSRVDVWKNAGHWIMQDRPEDVNVAIAEWVDAL</sequence>
<evidence type="ECO:0000313" key="2">
    <source>
        <dbReference type="EMBL" id="MBB3166382.1"/>
    </source>
</evidence>
<dbReference type="InterPro" id="IPR000639">
    <property type="entry name" value="Epox_hydrolase-like"/>
</dbReference>
<dbReference type="InterPro" id="IPR029058">
    <property type="entry name" value="AB_hydrolase_fold"/>
</dbReference>
<reference evidence="2 3" key="1">
    <citation type="submission" date="2020-08" db="EMBL/GenBank/DDBJ databases">
        <title>Genomic Encyclopedia of Type Strains, Phase III (KMG-III): the genomes of soil and plant-associated and newly described type strains.</title>
        <authorList>
            <person name="Whitman W."/>
        </authorList>
    </citation>
    <scope>NUCLEOTIDE SEQUENCE [LARGE SCALE GENOMIC DNA]</scope>
    <source>
        <strain evidence="2 3">CECT 8280</strain>
    </source>
</reference>
<gene>
    <name evidence="2" type="ORF">FHS25_006899</name>
</gene>
<dbReference type="InterPro" id="IPR006311">
    <property type="entry name" value="TAT_signal"/>
</dbReference>
<comment type="caution">
    <text evidence="2">The sequence shown here is derived from an EMBL/GenBank/DDBJ whole genome shotgun (WGS) entry which is preliminary data.</text>
</comment>
<feature type="domain" description="AB hydrolase-1" evidence="1">
    <location>
        <begin position="51"/>
        <end position="159"/>
    </location>
</feature>
<dbReference type="SUPFAM" id="SSF53474">
    <property type="entry name" value="alpha/beta-Hydrolases"/>
    <property type="match status" value="1"/>
</dbReference>